<dbReference type="GO" id="GO:0006298">
    <property type="term" value="P:mismatch repair"/>
    <property type="evidence" value="ECO:0007669"/>
    <property type="project" value="TreeGrafter"/>
</dbReference>
<keyword evidence="8 14" id="KW-0963">Cytoplasm</keyword>
<comment type="cofactor">
    <cofactor evidence="2">
        <name>Mg(2+)</name>
        <dbReference type="ChEBI" id="CHEBI:18420"/>
    </cofactor>
</comment>
<dbReference type="GO" id="GO:0005737">
    <property type="term" value="C:cytoplasm"/>
    <property type="evidence" value="ECO:0007669"/>
    <property type="project" value="UniProtKB-SubCell"/>
</dbReference>
<dbReference type="Gene3D" id="3.30.420.10">
    <property type="entry name" value="Ribonuclease H-like superfamily/Ribonuclease H"/>
    <property type="match status" value="1"/>
</dbReference>
<proteinExistence type="inferred from homology"/>
<dbReference type="CDD" id="cd07182">
    <property type="entry name" value="RNase_HII_bacteria_HII_like"/>
    <property type="match status" value="1"/>
</dbReference>
<comment type="subcellular location">
    <subcellularLocation>
        <location evidence="4 14">Cytoplasm</location>
    </subcellularLocation>
</comment>
<keyword evidence="19" id="KW-1185">Reference proteome</keyword>
<comment type="cofactor">
    <cofactor evidence="14 15">
        <name>Mn(2+)</name>
        <dbReference type="ChEBI" id="CHEBI:29035"/>
    </cofactor>
    <cofactor evidence="14 15">
        <name>Mg(2+)</name>
        <dbReference type="ChEBI" id="CHEBI:18420"/>
    </cofactor>
    <text evidence="14 15">Manganese or magnesium. Binds 1 divalent metal ion per monomer in the absence of substrate. May bind a second metal ion after substrate binding.</text>
</comment>
<dbReference type="GO" id="GO:0030145">
    <property type="term" value="F:manganese ion binding"/>
    <property type="evidence" value="ECO:0007669"/>
    <property type="project" value="UniProtKB-UniRule"/>
</dbReference>
<evidence type="ECO:0000256" key="7">
    <source>
        <dbReference type="ARBA" id="ARBA00019179"/>
    </source>
</evidence>
<evidence type="ECO:0000256" key="1">
    <source>
        <dbReference type="ARBA" id="ARBA00000077"/>
    </source>
</evidence>
<dbReference type="FunFam" id="3.30.420.10:FF:000006">
    <property type="entry name" value="Ribonuclease HII"/>
    <property type="match status" value="1"/>
</dbReference>
<dbReference type="GO" id="GO:0043137">
    <property type="term" value="P:DNA replication, removal of RNA primer"/>
    <property type="evidence" value="ECO:0007669"/>
    <property type="project" value="TreeGrafter"/>
</dbReference>
<dbReference type="GO" id="GO:0004523">
    <property type="term" value="F:RNA-DNA hybrid ribonuclease activity"/>
    <property type="evidence" value="ECO:0007669"/>
    <property type="project" value="UniProtKB-UniRule"/>
</dbReference>
<evidence type="ECO:0000259" key="17">
    <source>
        <dbReference type="PROSITE" id="PS51975"/>
    </source>
</evidence>
<dbReference type="InterPro" id="IPR012337">
    <property type="entry name" value="RNaseH-like_sf"/>
</dbReference>
<dbReference type="InterPro" id="IPR001352">
    <property type="entry name" value="RNase_HII/HIII"/>
</dbReference>
<dbReference type="InterPro" id="IPR024567">
    <property type="entry name" value="RNase_HII/HIII_dom"/>
</dbReference>
<evidence type="ECO:0000256" key="13">
    <source>
        <dbReference type="ARBA" id="ARBA00023211"/>
    </source>
</evidence>
<dbReference type="AlphaFoldDB" id="A0A4V3D633"/>
<keyword evidence="9 14" id="KW-0540">Nuclease</keyword>
<reference evidence="18 19" key="1">
    <citation type="submission" date="2019-03" db="EMBL/GenBank/DDBJ databases">
        <title>Genomic Encyclopedia of Type Strains, Phase IV (KMG-IV): sequencing the most valuable type-strain genomes for metagenomic binning, comparative biology and taxonomic classification.</title>
        <authorList>
            <person name="Goeker M."/>
        </authorList>
    </citation>
    <scope>NUCLEOTIDE SEQUENCE [LARGE SCALE GENOMIC DNA]</scope>
    <source>
        <strain evidence="18 19">DSM 28697</strain>
    </source>
</reference>
<comment type="function">
    <text evidence="3 14 16">Endonuclease that specifically degrades the RNA of RNA-DNA hybrids.</text>
</comment>
<feature type="domain" description="RNase H type-2" evidence="17">
    <location>
        <begin position="70"/>
        <end position="253"/>
    </location>
</feature>
<comment type="similarity">
    <text evidence="5 14 16">Belongs to the RNase HII family.</text>
</comment>
<dbReference type="InterPro" id="IPR036397">
    <property type="entry name" value="RNaseH_sf"/>
</dbReference>
<evidence type="ECO:0000256" key="2">
    <source>
        <dbReference type="ARBA" id="ARBA00001946"/>
    </source>
</evidence>
<name>A0A4V3D633_9BACI</name>
<evidence type="ECO:0000256" key="15">
    <source>
        <dbReference type="PROSITE-ProRule" id="PRU01319"/>
    </source>
</evidence>
<feature type="binding site" evidence="14 15">
    <location>
        <position position="77"/>
    </location>
    <ligand>
        <name>a divalent metal cation</name>
        <dbReference type="ChEBI" id="CHEBI:60240"/>
    </ligand>
</feature>
<dbReference type="GO" id="GO:0003723">
    <property type="term" value="F:RNA binding"/>
    <property type="evidence" value="ECO:0007669"/>
    <property type="project" value="UniProtKB-UniRule"/>
</dbReference>
<feature type="binding site" evidence="14 15">
    <location>
        <position position="76"/>
    </location>
    <ligand>
        <name>a divalent metal cation</name>
        <dbReference type="ChEBI" id="CHEBI:60240"/>
    </ligand>
</feature>
<evidence type="ECO:0000256" key="5">
    <source>
        <dbReference type="ARBA" id="ARBA00007383"/>
    </source>
</evidence>
<dbReference type="PANTHER" id="PTHR10954:SF18">
    <property type="entry name" value="RIBONUCLEASE HII"/>
    <property type="match status" value="1"/>
</dbReference>
<evidence type="ECO:0000256" key="16">
    <source>
        <dbReference type="RuleBase" id="RU003515"/>
    </source>
</evidence>
<keyword evidence="10 14" id="KW-0479">Metal-binding</keyword>
<evidence type="ECO:0000256" key="12">
    <source>
        <dbReference type="ARBA" id="ARBA00022801"/>
    </source>
</evidence>
<sequence>MKATIKEIKQRLQEGQLTPEEFASLQSDQREGVKKLLLSYERIQQKDIDAQKRFREMGSLERSLRSGGYTFIAGVDEAGRGPLAGPVVAGAVVLPEDFYYPELNDSKKMTAAAREHCYEYLLVHAYATGVGIMNSQQIDKLNIYEATRQAMVKAVQNMDTPLDYVLVDAMTLPMPYAQASIIKGDQRSLSIAAGSVIAKVTRDRLMKRMAKTYPGYGFDVHMGYGTKQHVQALQANGPCEIHRKSFQPVKAVL</sequence>
<dbReference type="Proteomes" id="UP000295632">
    <property type="component" value="Unassembled WGS sequence"/>
</dbReference>
<keyword evidence="13 14" id="KW-0464">Manganese</keyword>
<dbReference type="PANTHER" id="PTHR10954">
    <property type="entry name" value="RIBONUCLEASE H2 SUBUNIT A"/>
    <property type="match status" value="1"/>
</dbReference>
<evidence type="ECO:0000256" key="9">
    <source>
        <dbReference type="ARBA" id="ARBA00022722"/>
    </source>
</evidence>
<comment type="caution">
    <text evidence="18">The sequence shown here is derived from an EMBL/GenBank/DDBJ whole genome shotgun (WGS) entry which is preliminary data.</text>
</comment>
<dbReference type="EC" id="3.1.26.4" evidence="6 14"/>
<keyword evidence="12 14" id="KW-0378">Hydrolase</keyword>
<protein>
    <recommendedName>
        <fullName evidence="7 14">Ribonuclease HII</fullName>
        <shortName evidence="14">RNase HII</shortName>
        <ecNumber evidence="6 14">3.1.26.4</ecNumber>
    </recommendedName>
</protein>
<dbReference type="OrthoDB" id="9803420at2"/>
<dbReference type="SUPFAM" id="SSF53098">
    <property type="entry name" value="Ribonuclease H-like"/>
    <property type="match status" value="1"/>
</dbReference>
<dbReference type="NCBIfam" id="NF000594">
    <property type="entry name" value="PRK00015.1-1"/>
    <property type="match status" value="1"/>
</dbReference>
<evidence type="ECO:0000313" key="18">
    <source>
        <dbReference type="EMBL" id="TDQ42407.1"/>
    </source>
</evidence>
<organism evidence="18 19">
    <name type="scientific">Aureibacillus halotolerans</name>
    <dbReference type="NCBI Taxonomy" id="1508390"/>
    <lineage>
        <taxon>Bacteria</taxon>
        <taxon>Bacillati</taxon>
        <taxon>Bacillota</taxon>
        <taxon>Bacilli</taxon>
        <taxon>Bacillales</taxon>
        <taxon>Bacillaceae</taxon>
        <taxon>Aureibacillus</taxon>
    </lineage>
</organism>
<evidence type="ECO:0000313" key="19">
    <source>
        <dbReference type="Proteomes" id="UP000295632"/>
    </source>
</evidence>
<dbReference type="GO" id="GO:0032299">
    <property type="term" value="C:ribonuclease H2 complex"/>
    <property type="evidence" value="ECO:0007669"/>
    <property type="project" value="TreeGrafter"/>
</dbReference>
<comment type="catalytic activity">
    <reaction evidence="1 14 15 16">
        <text>Endonucleolytic cleavage to 5'-phosphomonoester.</text>
        <dbReference type="EC" id="3.1.26.4"/>
    </reaction>
</comment>
<evidence type="ECO:0000256" key="10">
    <source>
        <dbReference type="ARBA" id="ARBA00022723"/>
    </source>
</evidence>
<dbReference type="HAMAP" id="MF_00052_B">
    <property type="entry name" value="RNase_HII_B"/>
    <property type="match status" value="1"/>
</dbReference>
<feature type="binding site" evidence="14 15">
    <location>
        <position position="168"/>
    </location>
    <ligand>
        <name>a divalent metal cation</name>
        <dbReference type="ChEBI" id="CHEBI:60240"/>
    </ligand>
</feature>
<dbReference type="NCBIfam" id="NF000595">
    <property type="entry name" value="PRK00015.1-3"/>
    <property type="match status" value="1"/>
</dbReference>
<dbReference type="RefSeq" id="WP_133579274.1">
    <property type="nucleotide sequence ID" value="NZ_SNYJ01000002.1"/>
</dbReference>
<keyword evidence="11 14" id="KW-0255">Endonuclease</keyword>
<dbReference type="InterPro" id="IPR022898">
    <property type="entry name" value="RNase_HII"/>
</dbReference>
<gene>
    <name evidence="14" type="primary">rnhB</name>
    <name evidence="18" type="ORF">EV213_102441</name>
</gene>
<evidence type="ECO:0000256" key="6">
    <source>
        <dbReference type="ARBA" id="ARBA00012180"/>
    </source>
</evidence>
<evidence type="ECO:0000256" key="14">
    <source>
        <dbReference type="HAMAP-Rule" id="MF_00052"/>
    </source>
</evidence>
<accession>A0A4V3D633</accession>
<evidence type="ECO:0000256" key="8">
    <source>
        <dbReference type="ARBA" id="ARBA00022490"/>
    </source>
</evidence>
<dbReference type="EMBL" id="SNYJ01000002">
    <property type="protein sequence ID" value="TDQ42407.1"/>
    <property type="molecule type" value="Genomic_DNA"/>
</dbReference>
<dbReference type="PROSITE" id="PS51975">
    <property type="entry name" value="RNASE_H_2"/>
    <property type="match status" value="1"/>
</dbReference>
<evidence type="ECO:0000256" key="11">
    <source>
        <dbReference type="ARBA" id="ARBA00022759"/>
    </source>
</evidence>
<evidence type="ECO:0000256" key="3">
    <source>
        <dbReference type="ARBA" id="ARBA00004065"/>
    </source>
</evidence>
<evidence type="ECO:0000256" key="4">
    <source>
        <dbReference type="ARBA" id="ARBA00004496"/>
    </source>
</evidence>
<dbReference type="Pfam" id="PF01351">
    <property type="entry name" value="RNase_HII"/>
    <property type="match status" value="1"/>
</dbReference>